<accession>A0AA37V4B9</accession>
<proteinExistence type="predicted"/>
<sequence length="193" mass="21221">MTTPAQVAKGSTLRATLAFVESVAGEAAVARVLEALPARERKRVLDATPTDEFPFALWSRLSDATEQVIGASVPDWPERAGAHAIESFGVQLYGGILRKASPLEFVTQSVSLFRLYYHPGDMKVVEQEDVGERGGRVVLRLVGFTHESPVFCRRQTGGLERALSLAGGEKPRVRHVRCALEGDAFCEWELRWA</sequence>
<keyword evidence="2" id="KW-1185">Reference proteome</keyword>
<evidence type="ECO:0000313" key="2">
    <source>
        <dbReference type="Proteomes" id="UP001161325"/>
    </source>
</evidence>
<dbReference type="Proteomes" id="UP001161325">
    <property type="component" value="Unassembled WGS sequence"/>
</dbReference>
<evidence type="ECO:0000313" key="1">
    <source>
        <dbReference type="EMBL" id="GLC27717.1"/>
    </source>
</evidence>
<evidence type="ECO:0008006" key="3">
    <source>
        <dbReference type="Google" id="ProtNLM"/>
    </source>
</evidence>
<name>A0AA37V4B9_9BACT</name>
<protein>
    <recommendedName>
        <fullName evidence="3">4-vinyl reductase 4VR domain-containing protein</fullName>
    </recommendedName>
</protein>
<dbReference type="AlphaFoldDB" id="A0AA37V4B9"/>
<dbReference type="RefSeq" id="WP_284352150.1">
    <property type="nucleotide sequence ID" value="NZ_BRXS01000006.1"/>
</dbReference>
<reference evidence="1" key="1">
    <citation type="submission" date="2022-08" db="EMBL/GenBank/DDBJ databases">
        <title>Draft genome sequencing of Roseisolibacter agri AW1220.</title>
        <authorList>
            <person name="Tobiishi Y."/>
            <person name="Tonouchi A."/>
        </authorList>
    </citation>
    <scope>NUCLEOTIDE SEQUENCE</scope>
    <source>
        <strain evidence="1">AW1220</strain>
    </source>
</reference>
<organism evidence="1 2">
    <name type="scientific">Roseisolibacter agri</name>
    <dbReference type="NCBI Taxonomy" id="2014610"/>
    <lineage>
        <taxon>Bacteria</taxon>
        <taxon>Pseudomonadati</taxon>
        <taxon>Gemmatimonadota</taxon>
        <taxon>Gemmatimonadia</taxon>
        <taxon>Gemmatimonadales</taxon>
        <taxon>Gemmatimonadaceae</taxon>
        <taxon>Roseisolibacter</taxon>
    </lineage>
</organism>
<gene>
    <name evidence="1" type="ORF">rosag_42300</name>
</gene>
<comment type="caution">
    <text evidence="1">The sequence shown here is derived from an EMBL/GenBank/DDBJ whole genome shotgun (WGS) entry which is preliminary data.</text>
</comment>
<dbReference type="EMBL" id="BRXS01000006">
    <property type="protein sequence ID" value="GLC27717.1"/>
    <property type="molecule type" value="Genomic_DNA"/>
</dbReference>